<evidence type="ECO:0000259" key="2">
    <source>
        <dbReference type="PROSITE" id="PS50937"/>
    </source>
</evidence>
<dbReference type="RefSeq" id="WP_150401239.1">
    <property type="nucleotide sequence ID" value="NZ_VXLC01000003.1"/>
</dbReference>
<dbReference type="AlphaFoldDB" id="A0A5N0EL09"/>
<evidence type="ECO:0000313" key="3">
    <source>
        <dbReference type="EMBL" id="KAA8888964.1"/>
    </source>
</evidence>
<dbReference type="CDD" id="cd00592">
    <property type="entry name" value="HTH_MerR-like"/>
    <property type="match status" value="1"/>
</dbReference>
<dbReference type="Pfam" id="PF13411">
    <property type="entry name" value="MerR_1"/>
    <property type="match status" value="1"/>
</dbReference>
<dbReference type="InterPro" id="IPR000551">
    <property type="entry name" value="MerR-type_HTH_dom"/>
</dbReference>
<dbReference type="SUPFAM" id="SSF46955">
    <property type="entry name" value="Putative DNA-binding domain"/>
    <property type="match status" value="1"/>
</dbReference>
<proteinExistence type="predicted"/>
<sequence length="244" mass="27161">MAWSTRQVAELAGTSLRAVRHYHDVGLLDEPERKSNGYKSYGVAHLVRLLRIKRLRDLGFSLTRIAEMGAADEHPEHALRALDDEMATNIERLQRIRSELASVLRAPTPTDLPRELAAATMAADIPDADRALLVVLARVLGPSTLRVYAETLEAYYTHPGVLELDRLPPDADQRTRSELAERLAPAFQTLLDDHPQLRAPITDAPRGTHFAGRTISAALEDLYNPAQIDVIRRMEKLVDAPSRA</sequence>
<name>A0A5N0EL09_9NOCA</name>
<dbReference type="PANTHER" id="PTHR30204">
    <property type="entry name" value="REDOX-CYCLING DRUG-SENSING TRANSCRIPTIONAL ACTIVATOR SOXR"/>
    <property type="match status" value="1"/>
</dbReference>
<dbReference type="SMART" id="SM00422">
    <property type="entry name" value="HTH_MERR"/>
    <property type="match status" value="1"/>
</dbReference>
<organism evidence="3 4">
    <name type="scientific">Nocardia colli</name>
    <dbReference type="NCBI Taxonomy" id="2545717"/>
    <lineage>
        <taxon>Bacteria</taxon>
        <taxon>Bacillati</taxon>
        <taxon>Actinomycetota</taxon>
        <taxon>Actinomycetes</taxon>
        <taxon>Mycobacteriales</taxon>
        <taxon>Nocardiaceae</taxon>
        <taxon>Nocardia</taxon>
    </lineage>
</organism>
<gene>
    <name evidence="3" type="ORF">F3087_08160</name>
</gene>
<reference evidence="3 4" key="1">
    <citation type="submission" date="2019-09" db="EMBL/GenBank/DDBJ databases">
        <authorList>
            <person name="Wang X."/>
        </authorList>
    </citation>
    <scope>NUCLEOTIDE SEQUENCE [LARGE SCALE GENOMIC DNA]</scope>
    <source>
        <strain evidence="3 4">CICC 11023</strain>
    </source>
</reference>
<dbReference type="PROSITE" id="PS50937">
    <property type="entry name" value="HTH_MERR_2"/>
    <property type="match status" value="1"/>
</dbReference>
<evidence type="ECO:0000313" key="4">
    <source>
        <dbReference type="Proteomes" id="UP000323876"/>
    </source>
</evidence>
<dbReference type="GO" id="GO:0003700">
    <property type="term" value="F:DNA-binding transcription factor activity"/>
    <property type="evidence" value="ECO:0007669"/>
    <property type="project" value="InterPro"/>
</dbReference>
<dbReference type="PANTHER" id="PTHR30204:SF93">
    <property type="entry name" value="HTH MERR-TYPE DOMAIN-CONTAINING PROTEIN"/>
    <property type="match status" value="1"/>
</dbReference>
<accession>A0A5N0EL09</accession>
<keyword evidence="4" id="KW-1185">Reference proteome</keyword>
<dbReference type="Gene3D" id="1.10.1660.10">
    <property type="match status" value="1"/>
</dbReference>
<feature type="domain" description="HTH merR-type" evidence="2">
    <location>
        <begin position="2"/>
        <end position="71"/>
    </location>
</feature>
<dbReference type="InterPro" id="IPR047057">
    <property type="entry name" value="MerR_fam"/>
</dbReference>
<comment type="caution">
    <text evidence="3">The sequence shown here is derived from an EMBL/GenBank/DDBJ whole genome shotgun (WGS) entry which is preliminary data.</text>
</comment>
<evidence type="ECO:0000256" key="1">
    <source>
        <dbReference type="ARBA" id="ARBA00023125"/>
    </source>
</evidence>
<dbReference type="EMBL" id="VXLC01000003">
    <property type="protein sequence ID" value="KAA8888964.1"/>
    <property type="molecule type" value="Genomic_DNA"/>
</dbReference>
<protein>
    <submittedName>
        <fullName evidence="3">MerR family transcriptional regulator</fullName>
    </submittedName>
</protein>
<dbReference type="GO" id="GO:0003677">
    <property type="term" value="F:DNA binding"/>
    <property type="evidence" value="ECO:0007669"/>
    <property type="project" value="UniProtKB-KW"/>
</dbReference>
<dbReference type="OrthoDB" id="4569196at2"/>
<keyword evidence="1" id="KW-0238">DNA-binding</keyword>
<dbReference type="InterPro" id="IPR009061">
    <property type="entry name" value="DNA-bd_dom_put_sf"/>
</dbReference>
<dbReference type="Proteomes" id="UP000323876">
    <property type="component" value="Unassembled WGS sequence"/>
</dbReference>